<feature type="compositionally biased region" description="Polar residues" evidence="3">
    <location>
        <begin position="1162"/>
        <end position="1175"/>
    </location>
</feature>
<dbReference type="Gene3D" id="2.40.30.10">
    <property type="entry name" value="Translation factors"/>
    <property type="match status" value="1"/>
</dbReference>
<keyword evidence="1" id="KW-0547">Nucleotide-binding</keyword>
<dbReference type="InterPro" id="IPR005225">
    <property type="entry name" value="Small_GTP-bd"/>
</dbReference>
<dbReference type="PANTHER" id="PTHR42908:SF3">
    <property type="entry name" value="ELONGATION FACTOR-LIKE GTPASE 1"/>
    <property type="match status" value="1"/>
</dbReference>
<dbReference type="Gene3D" id="3.30.70.240">
    <property type="match status" value="1"/>
</dbReference>
<dbReference type="SUPFAM" id="SSF54211">
    <property type="entry name" value="Ribosomal protein S5 domain 2-like"/>
    <property type="match status" value="1"/>
</dbReference>
<dbReference type="PANTHER" id="PTHR42908">
    <property type="entry name" value="TRANSLATION ELONGATION FACTOR-RELATED"/>
    <property type="match status" value="1"/>
</dbReference>
<dbReference type="CDD" id="cd04096">
    <property type="entry name" value="eEF2_snRNP_like_C"/>
    <property type="match status" value="1"/>
</dbReference>
<evidence type="ECO:0000256" key="1">
    <source>
        <dbReference type="ARBA" id="ARBA00022741"/>
    </source>
</evidence>
<keyword evidence="2" id="KW-0342">GTP-binding</keyword>
<feature type="domain" description="Tr-type G" evidence="4">
    <location>
        <begin position="16"/>
        <end position="272"/>
    </location>
</feature>
<proteinExistence type="predicted"/>
<dbReference type="Gene3D" id="3.30.230.10">
    <property type="match status" value="1"/>
</dbReference>
<dbReference type="Gene3D" id="3.40.50.300">
    <property type="entry name" value="P-loop containing nucleotide triphosphate hydrolases"/>
    <property type="match status" value="1"/>
</dbReference>
<dbReference type="GO" id="GO:0043022">
    <property type="term" value="F:ribosome binding"/>
    <property type="evidence" value="ECO:0007669"/>
    <property type="project" value="TreeGrafter"/>
</dbReference>
<dbReference type="FunFam" id="3.40.50.300:FF:000746">
    <property type="entry name" value="Ribosome assembly protein 1"/>
    <property type="match status" value="1"/>
</dbReference>
<sequence length="1427" mass="157865">MSSAGRILPLLSLNGERIRNVCILAHVDHGKTSLADALLATNGIISFRQAGKLRFMDSTEAEQLRGITMKSSAVSLFYNPSIKLTRQVSPQLAVDDPDSYLVNLIDSPGHVDFSSDVSTAVRLCDSAIIVVDVVEGVCPQTRAVLRQAWNERLTLILVLNKIDRLFIQLGLTPIQMYDRILRVLEQINSILAEMFTADVLQQSYKNRNGVTTADQSTGTAYAWSTGLETTDDSHVYFSPDRANVVFTSAVDGWGFRISDFAEVWAERLKLPKKGLLKALWGDYYFIPSSNGGPPKVKGHARAKDKKPVFVQLIADQIYHIYKTLVLDGNRDRAVHIAERLGIPLEPRLLQLNVDSRTLLRSILSTWLPLGPAMFRAIVDVCPSPLNAVDQVRARLMLFGESCRVGGGGGLVQSILQEVELENGLNSTEEKDNRDPSAFPAITALEACSSDADAPVIIFVSKIFWTDKQKNPFHSVVLSRDTPKSLSVTKSVSFAANRTSLNSTSDSKAVPIEAAPVRPDVDSEFIALSRIYSGRVKIGQRLFVLGPKFDGSCIPECLLDAEPSEFPLGPLQIPEADEVIPSIHSRRRSTSTSSSTNQGHSLSGGSFDGSHCEKRVLRHAYVAEIADLIQFGGGQNNVSRLSDPVCPIDSLTAGNVVGLIGPSLITSVPKSGLLVSSLRLVASPTAHRVLPLAGLAIWHGAPVVSLAIEPASASDPNDMVRLETGLRLLERSDPCAEVTISSKGEYLLHAAGEIHMQKCIEDLTKYFAPDLDLHTSPFVVPFRETVTEACPPGSYVPFDSLAFAKTCLEQELREKHLVYDEERENCVRLCLGEEGRLQQSRQPTSANVKAHGTTDPTRYLPLGMLQLPHSKSKTRVFIRVTAHPIPKNLLAWLETRAFAYMPLLLRSFKHKSSSSRRSLACLKKFEEELSAQLDEVPPEACSSLNWPSLKGRLLCLGPQQVGPNLLFSRLRSGLFRLDTAWGKPLPPWSDSTGEAFAESGVSVEATAQIPFLSYGKAILRGFQVATEQGPLCAEPLRGVAFVLEEIFAEDRMQLPTPRILTPNDLLEKPEDSSRGLVDTEPVADGLNVHENPDVKVDEDEPTEADPVLAALKAKRAAIQMRQKAHHLASFSRLNGDDFVDDDSDDDDNVDSEWSETSDEAWHSDNTNADSNNQSEDPNPRDSEEHVVEPEKRISLSDYYYWQRRHDNEWLSDVTPGLLTPAMARACTSAFQACPGQRLVLSMYDIELQCRGDVLGRMYAVLRKRYGCVTSEEMREGEECFIIHARLPVIESFDLTNEIRKRTSGLASLPQLRPGGWEVLDIDPFQHDASGQISALNETHVKIWQRQQEIIKRQRTTDREISLATSAVGRDGASLSDSDQDEELIQDDVNNQLNRLRTYIRDVRKRKGLDLHEQLVTSADKQRTLKKNK</sequence>
<dbReference type="InterPro" id="IPR014721">
    <property type="entry name" value="Ribsml_uS5_D2-typ_fold_subgr"/>
</dbReference>
<dbReference type="SMART" id="SM00838">
    <property type="entry name" value="EFG_C"/>
    <property type="match status" value="1"/>
</dbReference>
<dbReference type="PROSITE" id="PS51722">
    <property type="entry name" value="G_TR_2"/>
    <property type="match status" value="1"/>
</dbReference>
<dbReference type="FunFam" id="3.30.70.870:FF:000002">
    <property type="entry name" value="Translation elongation factor 2"/>
    <property type="match status" value="1"/>
</dbReference>
<name>A0A5K3EYE9_MESCO</name>
<dbReference type="WBParaSite" id="MCU_004130-RB">
    <property type="protein sequence ID" value="MCU_004130-RB"/>
    <property type="gene ID" value="MCU_004130"/>
</dbReference>
<dbReference type="NCBIfam" id="TIGR00231">
    <property type="entry name" value="small_GTP"/>
    <property type="match status" value="1"/>
</dbReference>
<dbReference type="InterPro" id="IPR035647">
    <property type="entry name" value="EFG_III/V"/>
</dbReference>
<accession>A0A5K3EYE9</accession>
<evidence type="ECO:0000259" key="4">
    <source>
        <dbReference type="PROSITE" id="PS51722"/>
    </source>
</evidence>
<dbReference type="InterPro" id="IPR009000">
    <property type="entry name" value="Transl_B-barrel_sf"/>
</dbReference>
<feature type="compositionally biased region" description="Basic and acidic residues" evidence="3">
    <location>
        <begin position="1176"/>
        <end position="1188"/>
    </location>
</feature>
<dbReference type="InterPro" id="IPR027417">
    <property type="entry name" value="P-loop_NTPase"/>
</dbReference>
<dbReference type="GO" id="GO:0042256">
    <property type="term" value="P:cytosolic ribosome assembly"/>
    <property type="evidence" value="ECO:0007669"/>
    <property type="project" value="TreeGrafter"/>
</dbReference>
<dbReference type="InterPro" id="IPR000640">
    <property type="entry name" value="EFG_V-like"/>
</dbReference>
<dbReference type="Pfam" id="PF00009">
    <property type="entry name" value="GTP_EFTU"/>
    <property type="match status" value="1"/>
</dbReference>
<dbReference type="Pfam" id="PF00679">
    <property type="entry name" value="EFG_C"/>
    <property type="match status" value="1"/>
</dbReference>
<dbReference type="GO" id="GO:0003924">
    <property type="term" value="F:GTPase activity"/>
    <property type="evidence" value="ECO:0007669"/>
    <property type="project" value="InterPro"/>
</dbReference>
<evidence type="ECO:0000256" key="3">
    <source>
        <dbReference type="SAM" id="MobiDB-lite"/>
    </source>
</evidence>
<dbReference type="InterPro" id="IPR020568">
    <property type="entry name" value="Ribosomal_Su5_D2-typ_SF"/>
</dbReference>
<dbReference type="GO" id="GO:0005525">
    <property type="term" value="F:GTP binding"/>
    <property type="evidence" value="ECO:0007669"/>
    <property type="project" value="UniProtKB-KW"/>
</dbReference>
<feature type="region of interest" description="Disordered" evidence="3">
    <location>
        <begin position="1059"/>
        <end position="1100"/>
    </location>
</feature>
<organism evidence="5">
    <name type="scientific">Mesocestoides corti</name>
    <name type="common">Flatworm</name>
    <dbReference type="NCBI Taxonomy" id="53468"/>
    <lineage>
        <taxon>Eukaryota</taxon>
        <taxon>Metazoa</taxon>
        <taxon>Spiralia</taxon>
        <taxon>Lophotrochozoa</taxon>
        <taxon>Platyhelminthes</taxon>
        <taxon>Cestoda</taxon>
        <taxon>Eucestoda</taxon>
        <taxon>Cyclophyllidea</taxon>
        <taxon>Mesocestoididae</taxon>
        <taxon>Mesocestoides</taxon>
    </lineage>
</organism>
<feature type="region of interest" description="Disordered" evidence="3">
    <location>
        <begin position="1132"/>
        <end position="1188"/>
    </location>
</feature>
<dbReference type="GO" id="GO:1990904">
    <property type="term" value="C:ribonucleoprotein complex"/>
    <property type="evidence" value="ECO:0007669"/>
    <property type="project" value="TreeGrafter"/>
</dbReference>
<dbReference type="SUPFAM" id="SSF54980">
    <property type="entry name" value="EF-G C-terminal domain-like"/>
    <property type="match status" value="2"/>
</dbReference>
<feature type="region of interest" description="Disordered" evidence="3">
    <location>
        <begin position="583"/>
        <end position="606"/>
    </location>
</feature>
<reference evidence="5" key="1">
    <citation type="submission" date="2019-11" db="UniProtKB">
        <authorList>
            <consortium name="WormBaseParasite"/>
        </authorList>
    </citation>
    <scope>IDENTIFICATION</scope>
</reference>
<dbReference type="SUPFAM" id="SSF50447">
    <property type="entry name" value="Translation proteins"/>
    <property type="match status" value="1"/>
</dbReference>
<evidence type="ECO:0000313" key="5">
    <source>
        <dbReference type="WBParaSite" id="MCU_004130-RB"/>
    </source>
</evidence>
<dbReference type="Gene3D" id="3.30.70.870">
    <property type="entry name" value="Elongation Factor G (Translational Gtpase), domain 3"/>
    <property type="match status" value="1"/>
</dbReference>
<dbReference type="PRINTS" id="PR00315">
    <property type="entry name" value="ELONGATNFCT"/>
</dbReference>
<protein>
    <submittedName>
        <fullName evidence="5">Tr-type G domain-containing protein</fullName>
    </submittedName>
</protein>
<feature type="compositionally biased region" description="Acidic residues" evidence="3">
    <location>
        <begin position="1136"/>
        <end position="1157"/>
    </location>
</feature>
<dbReference type="GO" id="GO:0005829">
    <property type="term" value="C:cytosol"/>
    <property type="evidence" value="ECO:0007669"/>
    <property type="project" value="TreeGrafter"/>
</dbReference>
<dbReference type="InterPro" id="IPR000795">
    <property type="entry name" value="T_Tr_GTP-bd_dom"/>
</dbReference>
<dbReference type="SUPFAM" id="SSF52540">
    <property type="entry name" value="P-loop containing nucleoside triphosphate hydrolases"/>
    <property type="match status" value="1"/>
</dbReference>
<evidence type="ECO:0000256" key="2">
    <source>
        <dbReference type="ARBA" id="ARBA00023134"/>
    </source>
</evidence>